<feature type="compositionally biased region" description="Low complexity" evidence="1">
    <location>
        <begin position="873"/>
        <end position="895"/>
    </location>
</feature>
<feature type="compositionally biased region" description="Acidic residues" evidence="1">
    <location>
        <begin position="117"/>
        <end position="139"/>
    </location>
</feature>
<feature type="compositionally biased region" description="Low complexity" evidence="1">
    <location>
        <begin position="687"/>
        <end position="696"/>
    </location>
</feature>
<feature type="compositionally biased region" description="Low complexity" evidence="1">
    <location>
        <begin position="1243"/>
        <end position="1329"/>
    </location>
</feature>
<accession>A0AAU9TJR3</accession>
<feature type="compositionally biased region" description="Low complexity" evidence="1">
    <location>
        <begin position="1502"/>
        <end position="1516"/>
    </location>
</feature>
<feature type="region of interest" description="Disordered" evidence="1">
    <location>
        <begin position="1107"/>
        <end position="1177"/>
    </location>
</feature>
<feature type="compositionally biased region" description="Basic and acidic residues" evidence="1">
    <location>
        <begin position="965"/>
        <end position="978"/>
    </location>
</feature>
<feature type="compositionally biased region" description="Basic and acidic residues" evidence="1">
    <location>
        <begin position="669"/>
        <end position="684"/>
    </location>
</feature>
<feature type="region of interest" description="Disordered" evidence="1">
    <location>
        <begin position="186"/>
        <end position="220"/>
    </location>
</feature>
<feature type="compositionally biased region" description="Basic and acidic residues" evidence="1">
    <location>
        <begin position="652"/>
        <end position="663"/>
    </location>
</feature>
<feature type="region of interest" description="Disordered" evidence="1">
    <location>
        <begin position="1196"/>
        <end position="1221"/>
    </location>
</feature>
<feature type="compositionally biased region" description="Polar residues" evidence="1">
    <location>
        <begin position="980"/>
        <end position="992"/>
    </location>
</feature>
<sequence length="1565" mass="167959">MSSSWLVYYNLSERLFWICLVGNNSYESKNDLKAVTKNLVRLAKQEGSEDNISIIVVFLKDPRDIVADNWTPMDLGLDNAVVNVPPFAVENEACKMVVAEAGGRDCAEGGDNGVSDSDSDDLGPETAVDADLDIDDDAEMDHNEPAPPTPPAHAVEDNHVDGNLVDNVAESGEESEDEWNYYKVEGEQEQNPSEEVDDHPRSETPCQDNSAWESSSVDMNSSPLNPDAPVFVPGGVAGSDVLLAESPRKPMPMDDIDLPDVAQFQTEAVIRPAELQDLDNCDQLNGHHNISMEGVTQRLNGNDKCEMESLGFGFNVGIEQDKIKDTHLFQDFERIQKDTTDFCNIQVFPAHTETNPFSVDGNNELFERLKNKENDPMSMSFYQEKDDDTCERFGKIESHVDLNAVQPLPDSDDEDIQPNGVCENINENKENICPEETSNLLRLEQDIQEPNNDIIRFDDRSEIVGNNAPSLDNYMDFNIHNTNNMQNYTNTDFGCNIQQEPVVQTDTPESHKLLFEQIPEIPDGKSSELGFTNEDLLDPSDSDKDGRVITPQDETSQDIEMESKLDESPSEEIQPEVVNEIKDYQAEEESSEKIREFESEKVEENDELTETALSPEDNEELACGHIVSAQQNELDDNKPSSPEMTEENVVVEVHETPNSEHNRRNAGNDTKEEHSIIDNAKQDSELPEIAAEAPEIQYGEEKDSELQKLQTEFETESPMKSPVPSESIIYSESPLPKESSLPQESLLPVDSPLPRESPLPQEISLPRESPLSQEILLPRDSPIPSESPLPHNTLKPAESPLAPESPIPSESPLAQDMQSRKSPLPQELLRTQESPLPEESAVLRKSLIPQDTLLPQESSIPQESPLPNEPFTPSESPLPSVSPVPVELVEHSSSPLCKSPHPSELEDVEASAPTPSPLPLQTAVESNSPVPSHDSFEPVPAEVPLPRESPMPVDFSLPQENTDIDNVHDTEIPQDKDTLLSASPLPNESTTPIEKPIPVETQQMSALSTDLEKESTILEEIQNESPITVEDQHTKETDRESPYPVDQQSVSPMPVQSHETTESFIGTEAPQSADISVPIEPVHTGLELEPSTESPVVEAPAMESIHIPSDITSISPAPIDDIKETTPAEPSPLLVSESVDSKEITEVQQPVSEISAPAPDIVPEERPRTELVTDIDIGIPESRAQEICVPVTNEIQHDDVAQPGATPPPTPAVEPAQPSPIGEAPIAAATAAVAAAAAAAVTAVAATAAKKSTGSPKKSPTTPTAKTVASKTALKTTPATKTPVSATKRAAPTSTATTPRTPATAASRTGAARTPASAPKASPAARPAPKSAPSPITKPAPKPAAAAAPARTAPLSRSAPASRAAPKVPATKPAATAPAKSTTTAPAKPASAVSKPAAAPASRSAARTAPATRPPSTTAPATKPKDMKPKTVAAPAKPLTNGEVKASAKPTSRAPPARPPPRPAPRSAAPAAGPPKSAAPKPAARAPLDKQSKDLANKRITAKAAPPRTTTAKAPAGVKSVPKLGVKKAVDKKPAPEKPLNGVDEPLKAPPSPPADNALLPDVIA</sequence>
<feature type="compositionally biased region" description="Polar residues" evidence="1">
    <location>
        <begin position="853"/>
        <end position="862"/>
    </location>
</feature>
<keyword evidence="3" id="KW-1185">Reference proteome</keyword>
<feature type="region of interest" description="Disordered" evidence="1">
    <location>
        <begin position="1243"/>
        <end position="1565"/>
    </location>
</feature>
<feature type="compositionally biased region" description="Pro residues" evidence="1">
    <location>
        <begin position="1330"/>
        <end position="1342"/>
    </location>
</feature>
<proteinExistence type="predicted"/>
<feature type="region of interest" description="Disordered" evidence="1">
    <location>
        <begin position="105"/>
        <end position="158"/>
    </location>
</feature>
<dbReference type="Proteomes" id="UP001153954">
    <property type="component" value="Unassembled WGS sequence"/>
</dbReference>
<evidence type="ECO:0000313" key="3">
    <source>
        <dbReference type="Proteomes" id="UP001153954"/>
    </source>
</evidence>
<dbReference type="EMBL" id="CAKOGL010000005">
    <property type="protein sequence ID" value="CAH2086177.1"/>
    <property type="molecule type" value="Genomic_DNA"/>
</dbReference>
<organism evidence="2 3">
    <name type="scientific">Euphydryas editha</name>
    <name type="common">Edith's checkerspot</name>
    <dbReference type="NCBI Taxonomy" id="104508"/>
    <lineage>
        <taxon>Eukaryota</taxon>
        <taxon>Metazoa</taxon>
        <taxon>Ecdysozoa</taxon>
        <taxon>Arthropoda</taxon>
        <taxon>Hexapoda</taxon>
        <taxon>Insecta</taxon>
        <taxon>Pterygota</taxon>
        <taxon>Neoptera</taxon>
        <taxon>Endopterygota</taxon>
        <taxon>Lepidoptera</taxon>
        <taxon>Glossata</taxon>
        <taxon>Ditrysia</taxon>
        <taxon>Papilionoidea</taxon>
        <taxon>Nymphalidae</taxon>
        <taxon>Nymphalinae</taxon>
        <taxon>Euphydryas</taxon>
    </lineage>
</organism>
<feature type="compositionally biased region" description="Basic and acidic residues" evidence="1">
    <location>
        <begin position="1487"/>
        <end position="1497"/>
    </location>
</feature>
<protein>
    <submittedName>
        <fullName evidence="2">Uncharacterized protein</fullName>
    </submittedName>
</protein>
<dbReference type="PRINTS" id="PR01217">
    <property type="entry name" value="PRICHEXTENSN"/>
</dbReference>
<feature type="region of interest" description="Disordered" evidence="1">
    <location>
        <begin position="519"/>
        <end position="1071"/>
    </location>
</feature>
<feature type="compositionally biased region" description="Basic and acidic residues" evidence="1">
    <location>
        <begin position="579"/>
        <end position="602"/>
    </location>
</feature>
<reference evidence="2" key="1">
    <citation type="submission" date="2022-03" db="EMBL/GenBank/DDBJ databases">
        <authorList>
            <person name="Tunstrom K."/>
        </authorList>
    </citation>
    <scope>NUCLEOTIDE SEQUENCE</scope>
</reference>
<feature type="compositionally biased region" description="Low complexity" evidence="1">
    <location>
        <begin position="1343"/>
        <end position="1422"/>
    </location>
</feature>
<feature type="compositionally biased region" description="Low complexity" evidence="1">
    <location>
        <begin position="731"/>
        <end position="748"/>
    </location>
</feature>
<feature type="compositionally biased region" description="Low complexity" evidence="1">
    <location>
        <begin position="1445"/>
        <end position="1455"/>
    </location>
</feature>
<feature type="compositionally biased region" description="Basic and acidic residues" evidence="1">
    <location>
        <begin position="1030"/>
        <end position="1041"/>
    </location>
</feature>
<evidence type="ECO:0000256" key="1">
    <source>
        <dbReference type="SAM" id="MobiDB-lite"/>
    </source>
</evidence>
<evidence type="ECO:0000313" key="2">
    <source>
        <dbReference type="EMBL" id="CAH2086177.1"/>
    </source>
</evidence>
<comment type="caution">
    <text evidence="2">The sequence shown here is derived from an EMBL/GenBank/DDBJ whole genome shotgun (WGS) entry which is preliminary data.</text>
</comment>
<gene>
    <name evidence="2" type="ORF">EEDITHA_LOCUS2583</name>
</gene>
<name>A0AAU9TJR3_EUPED</name>
<feature type="compositionally biased region" description="Polar residues" evidence="1">
    <location>
        <begin position="204"/>
        <end position="220"/>
    </location>
</feature>
<feature type="compositionally biased region" description="Low complexity" evidence="1">
    <location>
        <begin position="1465"/>
        <end position="1486"/>
    </location>
</feature>